<dbReference type="Pfam" id="PF04335">
    <property type="entry name" value="VirB8"/>
    <property type="match status" value="1"/>
</dbReference>
<dbReference type="AlphaFoldDB" id="I0IJI7"/>
<dbReference type="SUPFAM" id="SSF54427">
    <property type="entry name" value="NTF2-like"/>
    <property type="match status" value="1"/>
</dbReference>
<proteinExistence type="predicted"/>
<evidence type="ECO:0000256" key="1">
    <source>
        <dbReference type="ARBA" id="ARBA00004167"/>
    </source>
</evidence>
<dbReference type="OrthoDB" id="597581at2"/>
<keyword evidence="4 5" id="KW-0472">Membrane</keyword>
<gene>
    <name evidence="7" type="primary">trbF</name>
    <name evidence="7" type="ordered locus">PSMK_p00630</name>
</gene>
<protein>
    <submittedName>
        <fullName evidence="7">Putative conjugal transfer protein TrbF</fullName>
    </submittedName>
</protein>
<dbReference type="RefSeq" id="WP_014438628.1">
    <property type="nucleotide sequence ID" value="NC_017081.1"/>
</dbReference>
<evidence type="ECO:0000256" key="2">
    <source>
        <dbReference type="ARBA" id="ARBA00022692"/>
    </source>
</evidence>
<evidence type="ECO:0000256" key="3">
    <source>
        <dbReference type="ARBA" id="ARBA00022989"/>
    </source>
</evidence>
<name>I0IJI7_PHYMF</name>
<dbReference type="EMBL" id="AP012339">
    <property type="protein sequence ID" value="BAM05425.1"/>
    <property type="molecule type" value="Genomic_DNA"/>
</dbReference>
<organism evidence="7 8">
    <name type="scientific">Phycisphaera mikurensis (strain NBRC 102666 / KCTC 22515 / FYK2301M01)</name>
    <dbReference type="NCBI Taxonomy" id="1142394"/>
    <lineage>
        <taxon>Bacteria</taxon>
        <taxon>Pseudomonadati</taxon>
        <taxon>Planctomycetota</taxon>
        <taxon>Phycisphaerae</taxon>
        <taxon>Phycisphaerales</taxon>
        <taxon>Phycisphaeraceae</taxon>
        <taxon>Phycisphaera</taxon>
    </lineage>
</organism>
<reference evidence="7 8" key="1">
    <citation type="submission" date="2012-02" db="EMBL/GenBank/DDBJ databases">
        <title>Complete genome sequence of Phycisphaera mikurensis NBRC 102666.</title>
        <authorList>
            <person name="Ankai A."/>
            <person name="Hosoyama A."/>
            <person name="Terui Y."/>
            <person name="Sekine M."/>
            <person name="Fukai R."/>
            <person name="Kato Y."/>
            <person name="Nakamura S."/>
            <person name="Yamada-Narita S."/>
            <person name="Kawakoshi A."/>
            <person name="Fukunaga Y."/>
            <person name="Yamazaki S."/>
            <person name="Fujita N."/>
        </authorList>
    </citation>
    <scope>NUCLEOTIDE SEQUENCE [LARGE SCALE GENOMIC DNA]</scope>
    <source>
        <strain evidence="8">NBRC 102666 / KCTC 22515 / FYK2301M01</strain>
        <plasmid evidence="7 8">pPSMK1</plasmid>
    </source>
</reference>
<geneLocation type="plasmid" evidence="7 8">
    <name>pPSMK1</name>
</geneLocation>
<evidence type="ECO:0000313" key="8">
    <source>
        <dbReference type="Proteomes" id="UP000007881"/>
    </source>
</evidence>
<dbReference type="Proteomes" id="UP000007881">
    <property type="component" value="Plasmid pPSMK1"/>
</dbReference>
<feature type="domain" description="Bacterial virulence protein VirB8" evidence="6">
    <location>
        <begin position="25"/>
        <end position="224"/>
    </location>
</feature>
<accession>I0IJI7</accession>
<feature type="transmembrane region" description="Helical" evidence="5">
    <location>
        <begin position="40"/>
        <end position="66"/>
    </location>
</feature>
<evidence type="ECO:0000256" key="4">
    <source>
        <dbReference type="ARBA" id="ARBA00023136"/>
    </source>
</evidence>
<dbReference type="InterPro" id="IPR007430">
    <property type="entry name" value="VirB8"/>
</dbReference>
<dbReference type="KEGG" id="phm:PSMK_p00630"/>
<dbReference type="Gene3D" id="3.10.450.230">
    <property type="entry name" value="VirB8 protein"/>
    <property type="match status" value="1"/>
</dbReference>
<dbReference type="CDD" id="cd16425">
    <property type="entry name" value="TrbF"/>
    <property type="match status" value="1"/>
</dbReference>
<keyword evidence="3 5" id="KW-1133">Transmembrane helix</keyword>
<dbReference type="GO" id="GO:0016020">
    <property type="term" value="C:membrane"/>
    <property type="evidence" value="ECO:0007669"/>
    <property type="project" value="UniProtKB-SubCell"/>
</dbReference>
<keyword evidence="7" id="KW-0614">Plasmid</keyword>
<sequence length="235" mass="25931">MSFPHQLFRSAKRGSLADSESPFVRAAQMTDRRMGAVRRLAIVLGVLVAGLALVVAVQAVALVGAVREKQVELYVVEVNEQGRPTRVEASSRGWNPTEAMVQRTVADLLVLMRSKPSDPVVQRRNWKRAYDFLAGDAVLTMNQLGEAREAQEVLIAVDVDSVVRLSDESLQLRWTEQVVDRGMAVSSQPWTGIFRYRLVEPTTADAAFENPLGTFVHAISWSRDTRVAVSEGAPS</sequence>
<dbReference type="HOGENOM" id="CLU_076026_0_0_0"/>
<keyword evidence="2 5" id="KW-0812">Transmembrane</keyword>
<keyword evidence="8" id="KW-1185">Reference proteome</keyword>
<evidence type="ECO:0000256" key="5">
    <source>
        <dbReference type="SAM" id="Phobius"/>
    </source>
</evidence>
<dbReference type="eggNOG" id="COG3701">
    <property type="taxonomic scope" value="Bacteria"/>
</dbReference>
<comment type="subcellular location">
    <subcellularLocation>
        <location evidence="1">Membrane</location>
        <topology evidence="1">Single-pass membrane protein</topology>
    </subcellularLocation>
</comment>
<evidence type="ECO:0000259" key="6">
    <source>
        <dbReference type="Pfam" id="PF04335"/>
    </source>
</evidence>
<dbReference type="InterPro" id="IPR035658">
    <property type="entry name" value="TrbF"/>
</dbReference>
<dbReference type="InterPro" id="IPR032710">
    <property type="entry name" value="NTF2-like_dom_sf"/>
</dbReference>
<evidence type="ECO:0000313" key="7">
    <source>
        <dbReference type="EMBL" id="BAM05425.1"/>
    </source>
</evidence>